<sequence length="255" mass="29882">MNNNTSPSGNNANNNVPMNASDSTENMSVATNNYMKKLQDLQQYRHFLNTTKHFIDLDYFYINEMDIQFVNGYQQMLQQQQSPNDVKQLQVKYLQSKNNKLVDDLNNLKGLYKQGIIQYQQRKYLPQLRQIQSNREHLIAKNNNNIIPGNTNPNPNIPLEATQQLKLQQQQQQIQQQKQFQQALNHLNTNSNMINPQQQQLQQQQQQQQLMNNMNSNIANNNNIETLLSDQIKQQQMAMQTGTMNALQQQQFKSW</sequence>
<name>A0A1B7TDD6_9ASCO</name>
<feature type="region of interest" description="Disordered" evidence="1">
    <location>
        <begin position="1"/>
        <end position="24"/>
    </location>
</feature>
<evidence type="ECO:0000256" key="1">
    <source>
        <dbReference type="SAM" id="MobiDB-lite"/>
    </source>
</evidence>
<proteinExistence type="predicted"/>
<reference evidence="3" key="1">
    <citation type="journal article" date="2016" name="Proc. Natl. Acad. Sci. U.S.A.">
        <title>Comparative genomics of biotechnologically important yeasts.</title>
        <authorList>
            <person name="Riley R."/>
            <person name="Haridas S."/>
            <person name="Wolfe K.H."/>
            <person name="Lopes M.R."/>
            <person name="Hittinger C.T."/>
            <person name="Goeker M."/>
            <person name="Salamov A.A."/>
            <person name="Wisecaver J.H."/>
            <person name="Long T.M."/>
            <person name="Calvey C.H."/>
            <person name="Aerts A.L."/>
            <person name="Barry K.W."/>
            <person name="Choi C."/>
            <person name="Clum A."/>
            <person name="Coughlan A.Y."/>
            <person name="Deshpande S."/>
            <person name="Douglass A.P."/>
            <person name="Hanson S.J."/>
            <person name="Klenk H.-P."/>
            <person name="LaButti K.M."/>
            <person name="Lapidus A."/>
            <person name="Lindquist E.A."/>
            <person name="Lipzen A.M."/>
            <person name="Meier-Kolthoff J.P."/>
            <person name="Ohm R.A."/>
            <person name="Otillar R.P."/>
            <person name="Pangilinan J.L."/>
            <person name="Peng Y."/>
            <person name="Rokas A."/>
            <person name="Rosa C.A."/>
            <person name="Scheuner C."/>
            <person name="Sibirny A.A."/>
            <person name="Slot J.C."/>
            <person name="Stielow J.B."/>
            <person name="Sun H."/>
            <person name="Kurtzman C.P."/>
            <person name="Blackwell M."/>
            <person name="Grigoriev I.V."/>
            <person name="Jeffries T.W."/>
        </authorList>
    </citation>
    <scope>NUCLEOTIDE SEQUENCE [LARGE SCALE GENOMIC DNA]</scope>
    <source>
        <strain evidence="3">NRRL Y-1626</strain>
    </source>
</reference>
<feature type="compositionally biased region" description="Low complexity" evidence="1">
    <location>
        <begin position="1"/>
        <end position="20"/>
    </location>
</feature>
<dbReference type="OrthoDB" id="3972962at2759"/>
<evidence type="ECO:0000313" key="3">
    <source>
        <dbReference type="Proteomes" id="UP000092321"/>
    </source>
</evidence>
<comment type="caution">
    <text evidence="2">The sequence shown here is derived from an EMBL/GenBank/DDBJ whole genome shotgun (WGS) entry which is preliminary data.</text>
</comment>
<dbReference type="Proteomes" id="UP000092321">
    <property type="component" value="Unassembled WGS sequence"/>
</dbReference>
<protein>
    <submittedName>
        <fullName evidence="2">Uncharacterized protein</fullName>
    </submittedName>
</protein>
<dbReference type="AlphaFoldDB" id="A0A1B7TDD6"/>
<gene>
    <name evidence="2" type="ORF">HANVADRAFT_52778</name>
</gene>
<keyword evidence="3" id="KW-1185">Reference proteome</keyword>
<organism evidence="2 3">
    <name type="scientific">Hanseniaspora valbyensis NRRL Y-1626</name>
    <dbReference type="NCBI Taxonomy" id="766949"/>
    <lineage>
        <taxon>Eukaryota</taxon>
        <taxon>Fungi</taxon>
        <taxon>Dikarya</taxon>
        <taxon>Ascomycota</taxon>
        <taxon>Saccharomycotina</taxon>
        <taxon>Saccharomycetes</taxon>
        <taxon>Saccharomycodales</taxon>
        <taxon>Saccharomycodaceae</taxon>
        <taxon>Hanseniaspora</taxon>
    </lineage>
</organism>
<accession>A0A1B7TDD6</accession>
<evidence type="ECO:0000313" key="2">
    <source>
        <dbReference type="EMBL" id="OBA26731.1"/>
    </source>
</evidence>
<dbReference type="EMBL" id="LXPE01000013">
    <property type="protein sequence ID" value="OBA26731.1"/>
    <property type="molecule type" value="Genomic_DNA"/>
</dbReference>